<evidence type="ECO:0000256" key="3">
    <source>
        <dbReference type="ARBA" id="ARBA00022801"/>
    </source>
</evidence>
<dbReference type="PANTHER" id="PTHR37534:SF49">
    <property type="entry name" value="LYSINE BIOSYNTHESIS REGULATORY PROTEIN LYS14"/>
    <property type="match status" value="1"/>
</dbReference>
<keyword evidence="9" id="KW-1185">Reference proteome</keyword>
<name>A0A8H5IVV3_9HYPO</name>
<proteinExistence type="inferred from homology"/>
<dbReference type="PROSITE" id="PS00764">
    <property type="entry name" value="ENDONUCLEASE_III_1"/>
    <property type="match status" value="1"/>
</dbReference>
<dbReference type="AlphaFoldDB" id="A0A8H5IVV3"/>
<dbReference type="Gene3D" id="4.10.240.10">
    <property type="entry name" value="Zn(2)-C6 fungal-type DNA-binding domain"/>
    <property type="match status" value="1"/>
</dbReference>
<dbReference type="PROSITE" id="PS50048">
    <property type="entry name" value="ZN2_CY6_FUNGAL_2"/>
    <property type="match status" value="1"/>
</dbReference>
<evidence type="ECO:0000256" key="6">
    <source>
        <dbReference type="SAM" id="MobiDB-lite"/>
    </source>
</evidence>
<dbReference type="GO" id="GO:0016798">
    <property type="term" value="F:hydrolase activity, acting on glycosyl bonds"/>
    <property type="evidence" value="ECO:0007669"/>
    <property type="project" value="UniProtKB-KW"/>
</dbReference>
<feature type="domain" description="Zn(2)-C6 fungal-type" evidence="7">
    <location>
        <begin position="16"/>
        <end position="44"/>
    </location>
</feature>
<comment type="similarity">
    <text evidence="2">Belongs to the Nth/MutY family.</text>
</comment>
<feature type="region of interest" description="Disordered" evidence="6">
    <location>
        <begin position="240"/>
        <end position="265"/>
    </location>
</feature>
<keyword evidence="3" id="KW-0378">Hydrolase</keyword>
<evidence type="ECO:0000313" key="9">
    <source>
        <dbReference type="Proteomes" id="UP000522262"/>
    </source>
</evidence>
<evidence type="ECO:0000256" key="4">
    <source>
        <dbReference type="ARBA" id="ARBA00023242"/>
    </source>
</evidence>
<dbReference type="CDD" id="cd00067">
    <property type="entry name" value="GAL4"/>
    <property type="match status" value="1"/>
</dbReference>
<dbReference type="InterPro" id="IPR001138">
    <property type="entry name" value="Zn2Cys6_DnaBD"/>
</dbReference>
<dbReference type="GO" id="GO:0000981">
    <property type="term" value="F:DNA-binding transcription factor activity, RNA polymerase II-specific"/>
    <property type="evidence" value="ECO:0007669"/>
    <property type="project" value="InterPro"/>
</dbReference>
<dbReference type="Pfam" id="PF11951">
    <property type="entry name" value="Fungal_trans_2"/>
    <property type="match status" value="1"/>
</dbReference>
<evidence type="ECO:0000313" key="8">
    <source>
        <dbReference type="EMBL" id="KAF5543812.1"/>
    </source>
</evidence>
<keyword evidence="4" id="KW-0539">Nucleus</keyword>
<organism evidence="8 9">
    <name type="scientific">Fusarium mexicanum</name>
    <dbReference type="NCBI Taxonomy" id="751941"/>
    <lineage>
        <taxon>Eukaryota</taxon>
        <taxon>Fungi</taxon>
        <taxon>Dikarya</taxon>
        <taxon>Ascomycota</taxon>
        <taxon>Pezizomycotina</taxon>
        <taxon>Sordariomycetes</taxon>
        <taxon>Hypocreomycetidae</taxon>
        <taxon>Hypocreales</taxon>
        <taxon>Nectriaceae</taxon>
        <taxon>Fusarium</taxon>
        <taxon>Fusarium fujikuroi species complex</taxon>
    </lineage>
</organism>
<dbReference type="GO" id="GO:0008270">
    <property type="term" value="F:zinc ion binding"/>
    <property type="evidence" value="ECO:0007669"/>
    <property type="project" value="InterPro"/>
</dbReference>
<dbReference type="GO" id="GO:0000976">
    <property type="term" value="F:transcription cis-regulatory region binding"/>
    <property type="evidence" value="ECO:0007669"/>
    <property type="project" value="TreeGrafter"/>
</dbReference>
<comment type="subcellular location">
    <subcellularLocation>
        <location evidence="1">Nucleus</location>
    </subcellularLocation>
</comment>
<dbReference type="SUPFAM" id="SSF57701">
    <property type="entry name" value="Zn2/Cys6 DNA-binding domain"/>
    <property type="match status" value="1"/>
</dbReference>
<dbReference type="GO" id="GO:0045944">
    <property type="term" value="P:positive regulation of transcription by RNA polymerase II"/>
    <property type="evidence" value="ECO:0007669"/>
    <property type="project" value="TreeGrafter"/>
</dbReference>
<dbReference type="InterPro" id="IPR036864">
    <property type="entry name" value="Zn2-C6_fun-type_DNA-bd_sf"/>
</dbReference>
<keyword evidence="5" id="KW-0326">Glycosidase</keyword>
<dbReference type="InterPro" id="IPR004035">
    <property type="entry name" value="Endouclease-III_FeS-bd_BS"/>
</dbReference>
<feature type="region of interest" description="Disordered" evidence="6">
    <location>
        <begin position="151"/>
        <end position="180"/>
    </location>
</feature>
<comment type="caution">
    <text evidence="8">The sequence shown here is derived from an EMBL/GenBank/DDBJ whole genome shotgun (WGS) entry which is preliminary data.</text>
</comment>
<evidence type="ECO:0000256" key="1">
    <source>
        <dbReference type="ARBA" id="ARBA00004123"/>
    </source>
</evidence>
<dbReference type="EMBL" id="JAAOAM010000146">
    <property type="protein sequence ID" value="KAF5543812.1"/>
    <property type="molecule type" value="Genomic_DNA"/>
</dbReference>
<sequence>MDQASLRKRRPKSFAGCWTCRARKVKCDETRPRCVQCSLKQLCCEGYEVRLRWMPLEAVSHGYRHDGSRQSEDDLESSQQRFQRSLVICGKCPRVHATMVVYRLSELDDIFSQIDSFQGQKDQSHHSQLFLYSFGVFDPSYTEQGYHDDGTLPFYATAPPPEDTPPSLSSNSFADSWEPESSHEEYLPHASIPGFTLTGFGALLHTHEASASLTSDQESTAITLEDSIQDNTAVILRDRPSKSPATSITTAPPERFNYYTSSPQYPQQQDDRTLWWKDTSNTIIHNPSPLPLPTLERFLLNHYVHRVVHLFCVISYEKSPWKTIHLPRVLQSAGQLSLHGSTTKVREALRNALLSISAFYLANDNRERGCENEGDRWEEDAVTFRGRAIKLLKETVEGSTPQSRPKYKELLATMLSQITINVMSGDTSTCGIHLDGAFRFMNHVKATKSTYSSKARSLHRIYFYLRVIYDSTACRDSCDYNHGSPPSPEADFGTALSVSLLDKVEDEGVGPGKSKSVLNHVTAPKAQQPGEYECVYGVPQALLILLARTTDLIDQVTASRQQQPNSPSTDFSEQCDQLESDIIDWEPASSSTFDSDTTPSALIIQKTTLAFHSALIIYFAQHIRHLHHNYLRTHILLVLSSIEAIETIKSEKNIFSAPLYWPAFIAGSEAFEEGLQDRFRGWYRKVEGYRTISGDSTIAIVTSSKESSATDGVTTTTAAAEGSTTISIESTTTAKESTTTVELSTTTIDEITTTTIETTTAAGTTTTGCPPPTTVLANPTPLFTSGDFHMDEYDTVQFPFPVGIYGSLSSTVYLPFTTYYPSVAIFPYWIEYMYIMSSVCNSGMSYEVHQTSRGQTFTVEYTMAVLRDDASSPTIHFTVSLYKDHPGLVRFVYYRTYPIDYPTVGVQAGDESYSQYSFGIAMPDNSYVEIDTSSGDAFTTSGQL</sequence>
<dbReference type="Pfam" id="PF00172">
    <property type="entry name" value="Zn_clus"/>
    <property type="match status" value="1"/>
</dbReference>
<dbReference type="SMART" id="SM00066">
    <property type="entry name" value="GAL4"/>
    <property type="match status" value="1"/>
</dbReference>
<dbReference type="PROSITE" id="PS00463">
    <property type="entry name" value="ZN2_CY6_FUNGAL_1"/>
    <property type="match status" value="1"/>
</dbReference>
<dbReference type="Proteomes" id="UP000522262">
    <property type="component" value="Unassembled WGS sequence"/>
</dbReference>
<protein>
    <submittedName>
        <fullName evidence="8">ARG81-like transcription factor</fullName>
    </submittedName>
</protein>
<dbReference type="PANTHER" id="PTHR37534">
    <property type="entry name" value="TRANSCRIPTIONAL ACTIVATOR PROTEIN UGA3"/>
    <property type="match status" value="1"/>
</dbReference>
<evidence type="ECO:0000259" key="7">
    <source>
        <dbReference type="PROSITE" id="PS50048"/>
    </source>
</evidence>
<reference evidence="8 9" key="1">
    <citation type="submission" date="2020-05" db="EMBL/GenBank/DDBJ databases">
        <title>Identification and distribution of gene clusters putatively required for synthesis of sphingolipid metabolism inhibitors in phylogenetically diverse species of the filamentous fungus Fusarium.</title>
        <authorList>
            <person name="Kim H.-S."/>
            <person name="Busman M."/>
            <person name="Brown D.W."/>
            <person name="Divon H."/>
            <person name="Uhlig S."/>
            <person name="Proctor R.H."/>
        </authorList>
    </citation>
    <scope>NUCLEOTIDE SEQUENCE [LARGE SCALE GENOMIC DNA]</scope>
    <source>
        <strain evidence="8 9">NRRL 53147</strain>
    </source>
</reference>
<dbReference type="GO" id="GO:0005634">
    <property type="term" value="C:nucleus"/>
    <property type="evidence" value="ECO:0007669"/>
    <property type="project" value="UniProtKB-SubCell"/>
</dbReference>
<accession>A0A8H5IVV3</accession>
<gene>
    <name evidence="8" type="ORF">FMEXI_6871</name>
</gene>
<dbReference type="InterPro" id="IPR021858">
    <property type="entry name" value="Fun_TF"/>
</dbReference>
<evidence type="ECO:0000256" key="2">
    <source>
        <dbReference type="ARBA" id="ARBA00008343"/>
    </source>
</evidence>
<evidence type="ECO:0000256" key="5">
    <source>
        <dbReference type="ARBA" id="ARBA00023295"/>
    </source>
</evidence>